<feature type="transmembrane region" description="Helical" evidence="6">
    <location>
        <begin position="194"/>
        <end position="213"/>
    </location>
</feature>
<feature type="transmembrane region" description="Helical" evidence="6">
    <location>
        <begin position="7"/>
        <end position="29"/>
    </location>
</feature>
<evidence type="ECO:0000256" key="5">
    <source>
        <dbReference type="ARBA" id="ARBA00023136"/>
    </source>
</evidence>
<protein>
    <submittedName>
        <fullName evidence="8">MFS transporter</fullName>
    </submittedName>
</protein>
<dbReference type="SUPFAM" id="SSF103473">
    <property type="entry name" value="MFS general substrate transporter"/>
    <property type="match status" value="1"/>
</dbReference>
<evidence type="ECO:0000256" key="2">
    <source>
        <dbReference type="ARBA" id="ARBA00022448"/>
    </source>
</evidence>
<feature type="domain" description="Major facilitator superfamily (MFS) profile" evidence="7">
    <location>
        <begin position="7"/>
        <end position="437"/>
    </location>
</feature>
<feature type="transmembrane region" description="Helical" evidence="6">
    <location>
        <begin position="398"/>
        <end position="425"/>
    </location>
</feature>
<keyword evidence="9" id="KW-1185">Reference proteome</keyword>
<dbReference type="AlphaFoldDB" id="A0A967AYR7"/>
<keyword evidence="3 6" id="KW-0812">Transmembrane</keyword>
<dbReference type="RefSeq" id="WP_166191453.1">
    <property type="nucleotide sequence ID" value="NZ_JAAOIV010000001.1"/>
</dbReference>
<feature type="transmembrane region" description="Helical" evidence="6">
    <location>
        <begin position="324"/>
        <end position="343"/>
    </location>
</feature>
<evidence type="ECO:0000313" key="8">
    <source>
        <dbReference type="EMBL" id="NHN54193.1"/>
    </source>
</evidence>
<evidence type="ECO:0000313" key="9">
    <source>
        <dbReference type="Proteomes" id="UP000744769"/>
    </source>
</evidence>
<name>A0A967AYR7_9MICO</name>
<sequence>MPKPRPVLVVLCAAMFLVLLDVSIVNVALPTIARDLGGGTSAAQVVVDGYTVPLAALMLFGGMLSDRCGPRRLFLGGLLVFGLASLICAVAPNLGALLAGRILQGAGAAAMLPASLACLSAQWPAGPDRTRALAAWSGISALAVAVGPLIGGVLVGGWSWRAIFLVNLPVVATAALLGGRAIRHTAGRQRALDGPGAALSVLTLASLIGAVIAVGTREFALSLLLAVLACATGALLVGWERRTSAPMADPAVWRRPDLRRAVASAGVMNAVGNGTVLVVTLFLQGQRHLGPQLAGLAVAPLFAPLAVAPLLAGGRLGHRPPRQVARWAFLAGALGLVTLAPAGPGTAYGLMLPGLVVVGAALGLLVAPLTAMTLAAVPEAPGLAGGLANVSRQVGTSLGVAGFGVVYQVAGLGWCFGIGALLWLLTAAGLRIPAESKVKPVGARP</sequence>
<keyword evidence="2" id="KW-0813">Transport</keyword>
<gene>
    <name evidence="8" type="ORF">G9U51_00145</name>
</gene>
<dbReference type="GO" id="GO:0005886">
    <property type="term" value="C:plasma membrane"/>
    <property type="evidence" value="ECO:0007669"/>
    <property type="project" value="UniProtKB-SubCell"/>
</dbReference>
<dbReference type="Pfam" id="PF07690">
    <property type="entry name" value="MFS_1"/>
    <property type="match status" value="1"/>
</dbReference>
<dbReference type="PANTHER" id="PTHR42718:SF9">
    <property type="entry name" value="MAJOR FACILITATOR SUPERFAMILY MULTIDRUG TRANSPORTER MFSC"/>
    <property type="match status" value="1"/>
</dbReference>
<evidence type="ECO:0000256" key="6">
    <source>
        <dbReference type="SAM" id="Phobius"/>
    </source>
</evidence>
<comment type="caution">
    <text evidence="8">The sequence shown here is derived from an EMBL/GenBank/DDBJ whole genome shotgun (WGS) entry which is preliminary data.</text>
</comment>
<dbReference type="Proteomes" id="UP000744769">
    <property type="component" value="Unassembled WGS sequence"/>
</dbReference>
<feature type="transmembrane region" description="Helical" evidence="6">
    <location>
        <begin position="102"/>
        <end position="121"/>
    </location>
</feature>
<evidence type="ECO:0000259" key="7">
    <source>
        <dbReference type="PROSITE" id="PS50850"/>
    </source>
</evidence>
<evidence type="ECO:0000256" key="3">
    <source>
        <dbReference type="ARBA" id="ARBA00022692"/>
    </source>
</evidence>
<feature type="transmembrane region" description="Helical" evidence="6">
    <location>
        <begin position="219"/>
        <end position="239"/>
    </location>
</feature>
<keyword evidence="4 6" id="KW-1133">Transmembrane helix</keyword>
<feature type="transmembrane region" description="Helical" evidence="6">
    <location>
        <begin position="162"/>
        <end position="182"/>
    </location>
</feature>
<reference evidence="8" key="1">
    <citation type="submission" date="2020-03" db="EMBL/GenBank/DDBJ databases">
        <title>Draft sequencing of Calidifontibacter sp. DB0510.</title>
        <authorList>
            <person name="Kim D.-U."/>
        </authorList>
    </citation>
    <scope>NUCLEOTIDE SEQUENCE</scope>
    <source>
        <strain evidence="8">DB0510</strain>
    </source>
</reference>
<accession>A0A967AYR7</accession>
<keyword evidence="5 6" id="KW-0472">Membrane</keyword>
<dbReference type="InterPro" id="IPR036259">
    <property type="entry name" value="MFS_trans_sf"/>
</dbReference>
<comment type="subcellular location">
    <subcellularLocation>
        <location evidence="1">Cell membrane</location>
        <topology evidence="1">Multi-pass membrane protein</topology>
    </subcellularLocation>
</comment>
<proteinExistence type="predicted"/>
<dbReference type="GO" id="GO:0022857">
    <property type="term" value="F:transmembrane transporter activity"/>
    <property type="evidence" value="ECO:0007669"/>
    <property type="project" value="InterPro"/>
</dbReference>
<dbReference type="Gene3D" id="1.20.1250.20">
    <property type="entry name" value="MFS general substrate transporter like domains"/>
    <property type="match status" value="1"/>
</dbReference>
<feature type="transmembrane region" description="Helical" evidence="6">
    <location>
        <begin position="133"/>
        <end position="156"/>
    </location>
</feature>
<dbReference type="CDD" id="cd17321">
    <property type="entry name" value="MFS_MMR_MDR_like"/>
    <property type="match status" value="1"/>
</dbReference>
<dbReference type="InterPro" id="IPR020846">
    <property type="entry name" value="MFS_dom"/>
</dbReference>
<feature type="transmembrane region" description="Helical" evidence="6">
    <location>
        <begin position="41"/>
        <end position="61"/>
    </location>
</feature>
<evidence type="ECO:0000256" key="1">
    <source>
        <dbReference type="ARBA" id="ARBA00004651"/>
    </source>
</evidence>
<dbReference type="PRINTS" id="PR01036">
    <property type="entry name" value="TCRTETB"/>
</dbReference>
<evidence type="ECO:0000256" key="4">
    <source>
        <dbReference type="ARBA" id="ARBA00022989"/>
    </source>
</evidence>
<dbReference type="EMBL" id="JAAOIV010000001">
    <property type="protein sequence ID" value="NHN54193.1"/>
    <property type="molecule type" value="Genomic_DNA"/>
</dbReference>
<dbReference type="PANTHER" id="PTHR42718">
    <property type="entry name" value="MAJOR FACILITATOR SUPERFAMILY MULTIDRUG TRANSPORTER MFSC"/>
    <property type="match status" value="1"/>
</dbReference>
<dbReference type="InterPro" id="IPR011701">
    <property type="entry name" value="MFS"/>
</dbReference>
<feature type="transmembrane region" description="Helical" evidence="6">
    <location>
        <begin position="355"/>
        <end position="377"/>
    </location>
</feature>
<organism evidence="8 9">
    <name type="scientific">Metallococcus carri</name>
    <dbReference type="NCBI Taxonomy" id="1656884"/>
    <lineage>
        <taxon>Bacteria</taxon>
        <taxon>Bacillati</taxon>
        <taxon>Actinomycetota</taxon>
        <taxon>Actinomycetes</taxon>
        <taxon>Micrococcales</taxon>
        <taxon>Dermacoccaceae</taxon>
        <taxon>Metallococcus</taxon>
    </lineage>
</organism>
<feature type="transmembrane region" description="Helical" evidence="6">
    <location>
        <begin position="289"/>
        <end position="312"/>
    </location>
</feature>
<feature type="transmembrane region" description="Helical" evidence="6">
    <location>
        <begin position="260"/>
        <end position="283"/>
    </location>
</feature>
<feature type="transmembrane region" description="Helical" evidence="6">
    <location>
        <begin position="73"/>
        <end position="96"/>
    </location>
</feature>
<dbReference type="PROSITE" id="PS50850">
    <property type="entry name" value="MFS"/>
    <property type="match status" value="1"/>
</dbReference>
<dbReference type="Gene3D" id="1.20.1720.10">
    <property type="entry name" value="Multidrug resistance protein D"/>
    <property type="match status" value="1"/>
</dbReference>